<keyword evidence="1" id="KW-0521">NADP</keyword>
<evidence type="ECO:0000313" key="5">
    <source>
        <dbReference type="Proteomes" id="UP000612055"/>
    </source>
</evidence>
<sequence>MARPYQKPTSRRVRNGYRKWHHDLVLLASDASRLDAFVQRELQPILDGSRLASATRGSGPCSSASGASGGGGSGGSGSAAAVGGASGGVTRVSTLAFDLGDLTSLESNAARLTAAAGASSVARAAAAVAGSGGGGGGGGLLAAAPAAYSHVLLIHNAGQVGDLLPLEHQSLANMRRQTDLNVTSFTYLTAAVLRAFLPGHVDDSPDAAAPLRAATAAAQPDAPSPSPPASTTSSPSSSPSAPGPSGCPDAFNSQTSESTGTSSDTCSPQEASDASASPPQHGHTGVRRRRRLITVVNISSVSVDQPYEHFSLYGMGKAARHMIVRSIAHEADLRERGDGAAAAAAGNGSGAEAAESYKAAAEEEEEEEDAGPWARVRALSYAPGAIDTEMQASAREALPPGRLKSAFEANQRAGRLVDPTATSRVLYDILSNLDPYGNLGPQHYGVPYSNGFHLDYYTAVTGGRAAHPLASSAAASDAADAAESAQEPPAGIAEEAGPGQTAAEDILRTRDIAIAIWSNGSNPDWGKALDGPYRFYRHAPFSVPLIGLTANASFLPANESDSAPGARAPESWVLIPAQADGTPLPPDQQEGGGSVALSLFLAARAATPASRWLFLGVDSSIPGVHALAEMLEGWDSELPYVVTDCLVAARHRGASGEGTGNVGSASAAGQAAAAVSGGADGGGPQCSVSAPRCLPCHLASGGNASGIPAGSPPPGCPCTPLLACRAALGRGGDAAAGAAGPGQDPDPEVQACVAGATHRHFIAPRGGVAVSRGLLTRLRAMEDAAVLGMLRAVANASHTPHAPKAGFVLLSRLLWELGHAVTSPLVLAPGSNRLWSTSAFGRIPLAHPQTPEGQQGQAQAGDGPYEPASGLTLERFGVDNQLNRCPAPLCTADFKRIVSSSSSREERPVDSYILEVLIAGRLCASNWEHAHASTQAMQQRLSEAGGSPRGFYTPTACGAAFPGGCPLPEVCPQGTNCIVPAAGMYNWSAEGQAFYSYMNAYWKGFTDSTVNNWEMKRRAPRPPQQDHVSTHGRPRLLWQPGAQGPQDCAWHRLPRRTIVEFLTGKKVWFHGDSQTRQIFFRLVGYIRGQEGVMEHYYHRPAVLSYYYNDTDSFQVDDGNARLDLTSDLAPGERFRIMFMWEPQTITADLILSGTPPDILLIGGLQQRTWGPDAGNGTREAIEGLVHRLAASGPRPRPLHVFWNMWADGDTYTAERQDHISVEAREYGKRARELYGRIKHVASNFNFQILPYDTMSGAPSPYVRNEEELGAHFRGGLHYACSAQAEFPMAMRTFKTPPNLDCRDGFDLQLSLLLLNSAMRYEQLRGPGAEGGR</sequence>
<feature type="compositionally biased region" description="Gly residues" evidence="3">
    <location>
        <begin position="67"/>
        <end position="77"/>
    </location>
</feature>
<keyword evidence="5" id="KW-1185">Reference proteome</keyword>
<feature type="compositionally biased region" description="Low complexity" evidence="3">
    <location>
        <begin position="853"/>
        <end position="863"/>
    </location>
</feature>
<feature type="compositionally biased region" description="Polar residues" evidence="3">
    <location>
        <begin position="251"/>
        <end position="278"/>
    </location>
</feature>
<feature type="compositionally biased region" description="Low complexity" evidence="3">
    <location>
        <begin position="212"/>
        <end position="221"/>
    </location>
</feature>
<keyword evidence="2" id="KW-0560">Oxidoreductase</keyword>
<dbReference type="PANTHER" id="PTHR44085:SF2">
    <property type="entry name" value="SEPIAPTERIN REDUCTASE"/>
    <property type="match status" value="1"/>
</dbReference>
<dbReference type="OrthoDB" id="3188148at2759"/>
<dbReference type="GO" id="GO:0004757">
    <property type="term" value="F:sepiapterin reductase (NADP+) activity"/>
    <property type="evidence" value="ECO:0007669"/>
    <property type="project" value="TreeGrafter"/>
</dbReference>
<comment type="caution">
    <text evidence="4">The sequence shown here is derived from an EMBL/GenBank/DDBJ whole genome shotgun (WGS) entry which is preliminary data.</text>
</comment>
<dbReference type="InterPro" id="IPR036291">
    <property type="entry name" value="NAD(P)-bd_dom_sf"/>
</dbReference>
<dbReference type="Gene3D" id="3.40.50.720">
    <property type="entry name" value="NAD(P)-binding Rossmann-like Domain"/>
    <property type="match status" value="1"/>
</dbReference>
<feature type="compositionally biased region" description="Low complexity" evidence="3">
    <location>
        <begin position="57"/>
        <end position="66"/>
    </location>
</feature>
<organism evidence="4 5">
    <name type="scientific">Edaphochlamys debaryana</name>
    <dbReference type="NCBI Taxonomy" id="47281"/>
    <lineage>
        <taxon>Eukaryota</taxon>
        <taxon>Viridiplantae</taxon>
        <taxon>Chlorophyta</taxon>
        <taxon>core chlorophytes</taxon>
        <taxon>Chlorophyceae</taxon>
        <taxon>CS clade</taxon>
        <taxon>Chlamydomonadales</taxon>
        <taxon>Chlamydomonadales incertae sedis</taxon>
        <taxon>Edaphochlamys</taxon>
    </lineage>
</organism>
<evidence type="ECO:0000256" key="1">
    <source>
        <dbReference type="ARBA" id="ARBA00022857"/>
    </source>
</evidence>
<gene>
    <name evidence="4" type="ORF">HYH03_009592</name>
</gene>
<name>A0A836BWW3_9CHLO</name>
<dbReference type="EMBL" id="JAEHOE010000047">
    <property type="protein sequence ID" value="KAG2492101.1"/>
    <property type="molecule type" value="Genomic_DNA"/>
</dbReference>
<feature type="region of interest" description="Disordered" evidence="3">
    <location>
        <begin position="477"/>
        <end position="499"/>
    </location>
</feature>
<feature type="region of interest" description="Disordered" evidence="3">
    <location>
        <begin position="846"/>
        <end position="866"/>
    </location>
</feature>
<reference evidence="4" key="1">
    <citation type="journal article" date="2020" name="bioRxiv">
        <title>Comparative genomics of Chlamydomonas.</title>
        <authorList>
            <person name="Craig R.J."/>
            <person name="Hasan A.R."/>
            <person name="Ness R.W."/>
            <person name="Keightley P.D."/>
        </authorList>
    </citation>
    <scope>NUCLEOTIDE SEQUENCE</scope>
    <source>
        <strain evidence="4">CCAP 11/70</strain>
    </source>
</reference>
<feature type="region of interest" description="Disordered" evidence="3">
    <location>
        <begin position="212"/>
        <end position="288"/>
    </location>
</feature>
<evidence type="ECO:0000256" key="3">
    <source>
        <dbReference type="SAM" id="MobiDB-lite"/>
    </source>
</evidence>
<feature type="region of interest" description="Disordered" evidence="3">
    <location>
        <begin position="51"/>
        <end position="80"/>
    </location>
</feature>
<feature type="region of interest" description="Disordered" evidence="3">
    <location>
        <begin position="338"/>
        <end position="372"/>
    </location>
</feature>
<feature type="compositionally biased region" description="Low complexity" evidence="3">
    <location>
        <begin position="229"/>
        <end position="244"/>
    </location>
</feature>
<feature type="compositionally biased region" description="Low complexity" evidence="3">
    <location>
        <begin position="477"/>
        <end position="490"/>
    </location>
</feature>
<feature type="compositionally biased region" description="Low complexity" evidence="3">
    <location>
        <begin position="339"/>
        <end position="359"/>
    </location>
</feature>
<accession>A0A836BWW3</accession>
<dbReference type="SUPFAM" id="SSF51735">
    <property type="entry name" value="NAD(P)-binding Rossmann-fold domains"/>
    <property type="match status" value="1"/>
</dbReference>
<dbReference type="InterPro" id="IPR051721">
    <property type="entry name" value="Biopterin_syn/organic_redct"/>
</dbReference>
<dbReference type="Proteomes" id="UP000612055">
    <property type="component" value="Unassembled WGS sequence"/>
</dbReference>
<protein>
    <submittedName>
        <fullName evidence="4">Uncharacterized protein</fullName>
    </submittedName>
</protein>
<evidence type="ECO:0000313" key="4">
    <source>
        <dbReference type="EMBL" id="KAG2492101.1"/>
    </source>
</evidence>
<dbReference type="PANTHER" id="PTHR44085">
    <property type="entry name" value="SEPIAPTERIN REDUCTASE"/>
    <property type="match status" value="1"/>
</dbReference>
<proteinExistence type="predicted"/>
<dbReference type="GO" id="GO:0006729">
    <property type="term" value="P:tetrahydrobiopterin biosynthetic process"/>
    <property type="evidence" value="ECO:0007669"/>
    <property type="project" value="TreeGrafter"/>
</dbReference>
<evidence type="ECO:0000256" key="2">
    <source>
        <dbReference type="ARBA" id="ARBA00023002"/>
    </source>
</evidence>